<keyword evidence="9" id="KW-1185">Reference proteome</keyword>
<keyword evidence="4 6" id="KW-1133">Transmembrane helix</keyword>
<dbReference type="PRINTS" id="PR01035">
    <property type="entry name" value="TCRTETA"/>
</dbReference>
<evidence type="ECO:0000313" key="8">
    <source>
        <dbReference type="EMBL" id="MFC4314339.1"/>
    </source>
</evidence>
<dbReference type="PROSITE" id="PS50850">
    <property type="entry name" value="MFS"/>
    <property type="match status" value="1"/>
</dbReference>
<dbReference type="InterPro" id="IPR020846">
    <property type="entry name" value="MFS_dom"/>
</dbReference>
<feature type="transmembrane region" description="Helical" evidence="6">
    <location>
        <begin position="21"/>
        <end position="42"/>
    </location>
</feature>
<dbReference type="InterPro" id="IPR050189">
    <property type="entry name" value="MFS_Efflux_Transporters"/>
</dbReference>
<dbReference type="Gene3D" id="1.20.1250.20">
    <property type="entry name" value="MFS general substrate transporter like domains"/>
    <property type="match status" value="1"/>
</dbReference>
<keyword evidence="5 6" id="KW-0472">Membrane</keyword>
<name>A0ABV8T6F1_9GAMM</name>
<proteinExistence type="predicted"/>
<feature type="transmembrane region" description="Helical" evidence="6">
    <location>
        <begin position="173"/>
        <end position="193"/>
    </location>
</feature>
<dbReference type="EMBL" id="JBHSDU010000015">
    <property type="protein sequence ID" value="MFC4314339.1"/>
    <property type="molecule type" value="Genomic_DNA"/>
</dbReference>
<feature type="domain" description="Major facilitator superfamily (MFS) profile" evidence="7">
    <location>
        <begin position="21"/>
        <end position="394"/>
    </location>
</feature>
<protein>
    <submittedName>
        <fullName evidence="8">MFS transporter</fullName>
    </submittedName>
</protein>
<feature type="transmembrane region" description="Helical" evidence="6">
    <location>
        <begin position="116"/>
        <end position="136"/>
    </location>
</feature>
<feature type="transmembrane region" description="Helical" evidence="6">
    <location>
        <begin position="88"/>
        <end position="110"/>
    </location>
</feature>
<evidence type="ECO:0000256" key="4">
    <source>
        <dbReference type="ARBA" id="ARBA00022989"/>
    </source>
</evidence>
<evidence type="ECO:0000313" key="9">
    <source>
        <dbReference type="Proteomes" id="UP001595904"/>
    </source>
</evidence>
<dbReference type="InterPro" id="IPR001958">
    <property type="entry name" value="Tet-R_TetA/multi-R_MdtG-like"/>
</dbReference>
<evidence type="ECO:0000259" key="7">
    <source>
        <dbReference type="PROSITE" id="PS50850"/>
    </source>
</evidence>
<comment type="subcellular location">
    <subcellularLocation>
        <location evidence="1">Cell membrane</location>
        <topology evidence="1">Multi-pass membrane protein</topology>
    </subcellularLocation>
</comment>
<evidence type="ECO:0000256" key="2">
    <source>
        <dbReference type="ARBA" id="ARBA00022475"/>
    </source>
</evidence>
<evidence type="ECO:0000256" key="1">
    <source>
        <dbReference type="ARBA" id="ARBA00004651"/>
    </source>
</evidence>
<gene>
    <name evidence="8" type="ORF">ACFPN2_35065</name>
</gene>
<feature type="transmembrane region" description="Helical" evidence="6">
    <location>
        <begin position="148"/>
        <end position="167"/>
    </location>
</feature>
<feature type="transmembrane region" description="Helical" evidence="6">
    <location>
        <begin position="282"/>
        <end position="300"/>
    </location>
</feature>
<keyword evidence="2" id="KW-1003">Cell membrane</keyword>
<dbReference type="PANTHER" id="PTHR43124">
    <property type="entry name" value="PURINE EFFLUX PUMP PBUE"/>
    <property type="match status" value="1"/>
</dbReference>
<dbReference type="InterPro" id="IPR011701">
    <property type="entry name" value="MFS"/>
</dbReference>
<feature type="transmembrane region" description="Helical" evidence="6">
    <location>
        <begin position="306"/>
        <end position="326"/>
    </location>
</feature>
<dbReference type="SUPFAM" id="SSF103473">
    <property type="entry name" value="MFS general substrate transporter"/>
    <property type="match status" value="1"/>
</dbReference>
<dbReference type="RefSeq" id="WP_380605436.1">
    <property type="nucleotide sequence ID" value="NZ_JBHSDU010000015.1"/>
</dbReference>
<evidence type="ECO:0000256" key="6">
    <source>
        <dbReference type="SAM" id="Phobius"/>
    </source>
</evidence>
<sequence>MTNTDQPSADAGGTPTRLPGMAYVLTGCVAVIGSNSLGLGPIAPAVADSLGSSVPAVMTAAAAFGLGTAASALFLARHIDRIGARRMLQFALALLAASLVVSAAAPIVTVLVVGQLIAGIASGIALPAIYSSAAAIAPPGRETRTIGVVLTGWTLSMVVGVALSAVLADLVHWRAVFVAIAVLALAAIAMLAISKHRDIPATESAPLPLEALQIKGIKPLLIACGAFMAAFYGIYGYLGDYLHNSLGEPVSANGLAALIYGLGFGAAALLDHIVDRFGVKRVMPAAFLATGIVYVSMALLGGSFTAILVAVFFWGLANHFGLNILIMRLSAIDPARRGTLMGLNSAVTYLAGFAGTAGFGPLHTEFGFPIASFVAAGLMLIAALAAAWRQNEEVTQWTAHRRT</sequence>
<evidence type="ECO:0000256" key="3">
    <source>
        <dbReference type="ARBA" id="ARBA00022692"/>
    </source>
</evidence>
<comment type="caution">
    <text evidence="8">The sequence shown here is derived from an EMBL/GenBank/DDBJ whole genome shotgun (WGS) entry which is preliminary data.</text>
</comment>
<dbReference type="Proteomes" id="UP001595904">
    <property type="component" value="Unassembled WGS sequence"/>
</dbReference>
<feature type="transmembrane region" description="Helical" evidence="6">
    <location>
        <begin position="54"/>
        <end position="76"/>
    </location>
</feature>
<dbReference type="Pfam" id="PF07690">
    <property type="entry name" value="MFS_1"/>
    <property type="match status" value="1"/>
</dbReference>
<feature type="transmembrane region" description="Helical" evidence="6">
    <location>
        <begin position="338"/>
        <end position="360"/>
    </location>
</feature>
<reference evidence="9" key="1">
    <citation type="journal article" date="2019" name="Int. J. Syst. Evol. Microbiol.">
        <title>The Global Catalogue of Microorganisms (GCM) 10K type strain sequencing project: providing services to taxonomists for standard genome sequencing and annotation.</title>
        <authorList>
            <consortium name="The Broad Institute Genomics Platform"/>
            <consortium name="The Broad Institute Genome Sequencing Center for Infectious Disease"/>
            <person name="Wu L."/>
            <person name="Ma J."/>
        </authorList>
    </citation>
    <scope>NUCLEOTIDE SEQUENCE [LARGE SCALE GENOMIC DNA]</scope>
    <source>
        <strain evidence="9">CGMCC 1.10759</strain>
    </source>
</reference>
<dbReference type="InterPro" id="IPR036259">
    <property type="entry name" value="MFS_trans_sf"/>
</dbReference>
<feature type="transmembrane region" description="Helical" evidence="6">
    <location>
        <begin position="366"/>
        <end position="388"/>
    </location>
</feature>
<accession>A0ABV8T6F1</accession>
<organism evidence="8 9">
    <name type="scientific">Steroidobacter flavus</name>
    <dbReference type="NCBI Taxonomy" id="1842136"/>
    <lineage>
        <taxon>Bacteria</taxon>
        <taxon>Pseudomonadati</taxon>
        <taxon>Pseudomonadota</taxon>
        <taxon>Gammaproteobacteria</taxon>
        <taxon>Steroidobacterales</taxon>
        <taxon>Steroidobacteraceae</taxon>
        <taxon>Steroidobacter</taxon>
    </lineage>
</organism>
<evidence type="ECO:0000256" key="5">
    <source>
        <dbReference type="ARBA" id="ARBA00023136"/>
    </source>
</evidence>
<feature type="transmembrane region" description="Helical" evidence="6">
    <location>
        <begin position="250"/>
        <end position="270"/>
    </location>
</feature>
<keyword evidence="3 6" id="KW-0812">Transmembrane</keyword>
<dbReference type="PANTHER" id="PTHR43124:SF10">
    <property type="entry name" value="PURINE EFFLUX PUMP PBUE"/>
    <property type="match status" value="1"/>
</dbReference>
<feature type="transmembrane region" description="Helical" evidence="6">
    <location>
        <begin position="220"/>
        <end position="238"/>
    </location>
</feature>